<proteinExistence type="predicted"/>
<dbReference type="OrthoDB" id="9800855at2"/>
<dbReference type="InterPro" id="IPR010979">
    <property type="entry name" value="Ribosomal_uS13-like_H2TH"/>
</dbReference>
<comment type="caution">
    <text evidence="3">The sequence shown here is derived from an EMBL/GenBank/DDBJ whole genome shotgun (WGS) entry which is preliminary data.</text>
</comment>
<organism evidence="3 4">
    <name type="scientific">Kribbella turkmenica</name>
    <dbReference type="NCBI Taxonomy" id="2530375"/>
    <lineage>
        <taxon>Bacteria</taxon>
        <taxon>Bacillati</taxon>
        <taxon>Actinomycetota</taxon>
        <taxon>Actinomycetes</taxon>
        <taxon>Propionibacteriales</taxon>
        <taxon>Kribbellaceae</taxon>
        <taxon>Kribbella</taxon>
    </lineage>
</organism>
<dbReference type="GO" id="GO:0003906">
    <property type="term" value="F:DNA-(apurinic or apyrimidinic site) endonuclease activity"/>
    <property type="evidence" value="ECO:0007669"/>
    <property type="project" value="InterPro"/>
</dbReference>
<evidence type="ECO:0000313" key="3">
    <source>
        <dbReference type="EMBL" id="TDD18887.1"/>
    </source>
</evidence>
<protein>
    <recommendedName>
        <fullName evidence="2">Formamidopyrimidine-DNA glycosylase H2TH DNA-binding domain-containing protein</fullName>
    </recommendedName>
</protein>
<evidence type="ECO:0000313" key="4">
    <source>
        <dbReference type="Proteomes" id="UP000295172"/>
    </source>
</evidence>
<feature type="region of interest" description="Disordered" evidence="1">
    <location>
        <begin position="64"/>
        <end position="87"/>
    </location>
</feature>
<dbReference type="PANTHER" id="PTHR42697">
    <property type="entry name" value="ENDONUCLEASE 8"/>
    <property type="match status" value="1"/>
</dbReference>
<evidence type="ECO:0000259" key="2">
    <source>
        <dbReference type="SMART" id="SM01232"/>
    </source>
</evidence>
<sequence>MTTAQLRPGADASGAIARLAGVGNVFRNEALHAIGVHPTRPSRDLTTDQLTRLWSVLQTMMSRAVDDGPLERRRSGGGLEGVRDDSM</sequence>
<dbReference type="Pfam" id="PF06831">
    <property type="entry name" value="H2TH"/>
    <property type="match status" value="1"/>
</dbReference>
<gene>
    <name evidence="3" type="ORF">E1218_25120</name>
</gene>
<keyword evidence="4" id="KW-1185">Reference proteome</keyword>
<dbReference type="GO" id="GO:0008270">
    <property type="term" value="F:zinc ion binding"/>
    <property type="evidence" value="ECO:0007669"/>
    <property type="project" value="InterPro"/>
</dbReference>
<dbReference type="PANTHER" id="PTHR42697:SF1">
    <property type="entry name" value="ENDONUCLEASE 8"/>
    <property type="match status" value="1"/>
</dbReference>
<feature type="compositionally biased region" description="Basic and acidic residues" evidence="1">
    <location>
        <begin position="64"/>
        <end position="74"/>
    </location>
</feature>
<reference evidence="3 4" key="1">
    <citation type="submission" date="2019-02" db="EMBL/GenBank/DDBJ databases">
        <title>Draft genome sequences of novel Actinobacteria.</title>
        <authorList>
            <person name="Sahin N."/>
            <person name="Ay H."/>
            <person name="Saygin H."/>
        </authorList>
    </citation>
    <scope>NUCLEOTIDE SEQUENCE [LARGE SCALE GENOMIC DNA]</scope>
    <source>
        <strain evidence="3 4">16K104</strain>
    </source>
</reference>
<dbReference type="RefSeq" id="WP_132324280.1">
    <property type="nucleotide sequence ID" value="NZ_SMKR01000125.1"/>
</dbReference>
<dbReference type="AlphaFoldDB" id="A0A4R4WMN4"/>
<dbReference type="EMBL" id="SMKR01000125">
    <property type="protein sequence ID" value="TDD18887.1"/>
    <property type="molecule type" value="Genomic_DNA"/>
</dbReference>
<name>A0A4R4WMN4_9ACTN</name>
<evidence type="ECO:0000256" key="1">
    <source>
        <dbReference type="SAM" id="MobiDB-lite"/>
    </source>
</evidence>
<accession>A0A4R4WMN4</accession>
<dbReference type="Proteomes" id="UP000295172">
    <property type="component" value="Unassembled WGS sequence"/>
</dbReference>
<dbReference type="SUPFAM" id="SSF46946">
    <property type="entry name" value="S13-like H2TH domain"/>
    <property type="match status" value="1"/>
</dbReference>
<dbReference type="GO" id="GO:0000703">
    <property type="term" value="F:oxidized pyrimidine nucleobase lesion DNA N-glycosylase activity"/>
    <property type="evidence" value="ECO:0007669"/>
    <property type="project" value="TreeGrafter"/>
</dbReference>
<dbReference type="GO" id="GO:0006284">
    <property type="term" value="P:base-excision repair"/>
    <property type="evidence" value="ECO:0007669"/>
    <property type="project" value="InterPro"/>
</dbReference>
<dbReference type="Gene3D" id="1.10.8.50">
    <property type="match status" value="1"/>
</dbReference>
<dbReference type="SMART" id="SM01232">
    <property type="entry name" value="H2TH"/>
    <property type="match status" value="1"/>
</dbReference>
<feature type="domain" description="Formamidopyrimidine-DNA glycosylase H2TH DNA-binding" evidence="2">
    <location>
        <begin position="8"/>
        <end position="74"/>
    </location>
</feature>
<dbReference type="GO" id="GO:0003684">
    <property type="term" value="F:damaged DNA binding"/>
    <property type="evidence" value="ECO:0007669"/>
    <property type="project" value="InterPro"/>
</dbReference>
<dbReference type="InterPro" id="IPR015886">
    <property type="entry name" value="H2TH_FPG"/>
</dbReference>